<feature type="compositionally biased region" description="Low complexity" evidence="10">
    <location>
        <begin position="471"/>
        <end position="481"/>
    </location>
</feature>
<evidence type="ECO:0000256" key="8">
    <source>
        <dbReference type="ARBA" id="ARBA00023242"/>
    </source>
</evidence>
<evidence type="ECO:0000256" key="6">
    <source>
        <dbReference type="ARBA" id="ARBA00022842"/>
    </source>
</evidence>
<evidence type="ECO:0000256" key="3">
    <source>
        <dbReference type="ARBA" id="ARBA00019081"/>
    </source>
</evidence>
<comment type="subcellular location">
    <subcellularLocation>
        <location evidence="1 9">Nucleus</location>
    </subcellularLocation>
</comment>
<dbReference type="Gene3D" id="3.40.50.300">
    <property type="entry name" value="P-loop containing nucleotide triphosphate hydrolases"/>
    <property type="match status" value="1"/>
</dbReference>
<evidence type="ECO:0000256" key="9">
    <source>
        <dbReference type="RuleBase" id="RU365058"/>
    </source>
</evidence>
<dbReference type="Pfam" id="PF00004">
    <property type="entry name" value="AAA"/>
    <property type="match status" value="1"/>
</dbReference>
<name>A0ABM1YK17_AEDAL</name>
<reference evidence="12" key="2">
    <citation type="submission" date="2025-05" db="UniProtKB">
        <authorList>
            <consortium name="EnsemblMetazoa"/>
        </authorList>
    </citation>
    <scope>IDENTIFICATION</scope>
    <source>
        <strain evidence="12">Foshan</strain>
    </source>
</reference>
<reference evidence="13" key="1">
    <citation type="journal article" date="2015" name="Proc. Natl. Acad. Sci. U.S.A.">
        <title>Genome sequence of the Asian Tiger mosquito, Aedes albopictus, reveals insights into its biology, genetics, and evolution.</title>
        <authorList>
            <person name="Chen X.G."/>
            <person name="Jiang X."/>
            <person name="Gu J."/>
            <person name="Xu M."/>
            <person name="Wu Y."/>
            <person name="Deng Y."/>
            <person name="Zhang C."/>
            <person name="Bonizzoni M."/>
            <person name="Dermauw W."/>
            <person name="Vontas J."/>
            <person name="Armbruster P."/>
            <person name="Huang X."/>
            <person name="Yang Y."/>
            <person name="Zhang H."/>
            <person name="He W."/>
            <person name="Peng H."/>
            <person name="Liu Y."/>
            <person name="Wu K."/>
            <person name="Chen J."/>
            <person name="Lirakis M."/>
            <person name="Topalis P."/>
            <person name="Van Leeuwen T."/>
            <person name="Hall A.B."/>
            <person name="Jiang X."/>
            <person name="Thorpe C."/>
            <person name="Mueller R.L."/>
            <person name="Sun C."/>
            <person name="Waterhouse R.M."/>
            <person name="Yan G."/>
            <person name="Tu Z.J."/>
            <person name="Fang X."/>
            <person name="James A.A."/>
        </authorList>
    </citation>
    <scope>NUCLEOTIDE SEQUENCE [LARGE SCALE GENOMIC DNA]</scope>
    <source>
        <strain evidence="13">Foshan</strain>
    </source>
</reference>
<dbReference type="SMART" id="SM00382">
    <property type="entry name" value="AAA"/>
    <property type="match status" value="1"/>
</dbReference>
<comment type="similarity">
    <text evidence="2 9">Belongs to the ORC1 family.</text>
</comment>
<evidence type="ECO:0000313" key="12">
    <source>
        <dbReference type="EnsemblMetazoa" id="AALFPA23_009874.P13666"/>
    </source>
</evidence>
<dbReference type="RefSeq" id="XP_029735333.2">
    <property type="nucleotide sequence ID" value="XM_029879473.2"/>
</dbReference>
<feature type="compositionally biased region" description="Polar residues" evidence="10">
    <location>
        <begin position="411"/>
        <end position="420"/>
    </location>
</feature>
<dbReference type="InterPro" id="IPR003593">
    <property type="entry name" value="AAA+_ATPase"/>
</dbReference>
<dbReference type="InterPro" id="IPR041083">
    <property type="entry name" value="AAA_lid_10"/>
</dbReference>
<evidence type="ECO:0000259" key="11">
    <source>
        <dbReference type="PROSITE" id="PS51038"/>
    </source>
</evidence>
<feature type="compositionally biased region" description="Basic and acidic residues" evidence="10">
    <location>
        <begin position="334"/>
        <end position="355"/>
    </location>
</feature>
<organism evidence="12 13">
    <name type="scientific">Aedes albopictus</name>
    <name type="common">Asian tiger mosquito</name>
    <name type="synonym">Stegomyia albopicta</name>
    <dbReference type="NCBI Taxonomy" id="7160"/>
    <lineage>
        <taxon>Eukaryota</taxon>
        <taxon>Metazoa</taxon>
        <taxon>Ecdysozoa</taxon>
        <taxon>Arthropoda</taxon>
        <taxon>Hexapoda</taxon>
        <taxon>Insecta</taxon>
        <taxon>Pterygota</taxon>
        <taxon>Neoptera</taxon>
        <taxon>Endopterygota</taxon>
        <taxon>Diptera</taxon>
        <taxon>Nematocera</taxon>
        <taxon>Culicoidea</taxon>
        <taxon>Culicidae</taxon>
        <taxon>Culicinae</taxon>
        <taxon>Aedini</taxon>
        <taxon>Aedes</taxon>
        <taxon>Stegomyia</taxon>
    </lineage>
</organism>
<comment type="subunit">
    <text evidence="9">ORC is composed of six subunits.</text>
</comment>
<dbReference type="SMART" id="SM01074">
    <property type="entry name" value="Cdc6_C"/>
    <property type="match status" value="1"/>
</dbReference>
<feature type="region of interest" description="Disordered" evidence="10">
    <location>
        <begin position="453"/>
        <end position="481"/>
    </location>
</feature>
<keyword evidence="9" id="KW-0547">Nucleotide-binding</keyword>
<dbReference type="InterPro" id="IPR043151">
    <property type="entry name" value="BAH_sf"/>
</dbReference>
<dbReference type="InterPro" id="IPR003959">
    <property type="entry name" value="ATPase_AAA_core"/>
</dbReference>
<evidence type="ECO:0000256" key="1">
    <source>
        <dbReference type="ARBA" id="ARBA00004123"/>
    </source>
</evidence>
<accession>A0ABM1YK17</accession>
<evidence type="ECO:0000313" key="13">
    <source>
        <dbReference type="Proteomes" id="UP000069940"/>
    </source>
</evidence>
<feature type="domain" description="BAH" evidence="11">
    <location>
        <begin position="44"/>
        <end position="181"/>
    </location>
</feature>
<dbReference type="PANTHER" id="PTHR10763:SF23">
    <property type="entry name" value="ORIGIN RECOGNITION COMPLEX SUBUNIT 1"/>
    <property type="match status" value="1"/>
</dbReference>
<comment type="function">
    <text evidence="9">Component of the origin recognition complex (ORC) that binds origins of replication. DNA-binding is ATP-dependent, however specific DNA sequences that define origins of replication have not been identified so far. ORC is required to assemble the pre-replication complex necessary to initiate DNA replication.</text>
</comment>
<sequence>MKNKINNNETAITWVGGQYVPEGLDCSYKNKNKYFYRKCYVGHLTLEIGNYVLVSNFDKADPGTIESCDIARIEHMYEIIDDENSSDPFKAVVQWYCRPIDLPESISNDDNYTFDFDREIIEDSRFNCNINVDAIFDHCRVEIAEPGVVASELVTKKSVKGPMFVARYRLLRNGTRKFHLEPLIDSVTETTPRKRKSLNQPPNTRSVGKSGSKELQKTPKLRLTRSKSVEFVNVDAIEENVENFQFHSGEDKWVVKIIDSEDYSNYKKDLSRVTQRLNAIDVSDEENVSPNKMARMNQARRKSGNFRRNLNDSLRGESPTSGGEEIMNYSIVTDDSKNTPDMKIKLKVSERHRSGCDTPTTRRSVRKRSTQEDADPLNSETSPRKSSRPISNKDESSQTPTTRPRRKSILKTPSTKTSEMIGTPKRLQLSNIVEEFTEGRRMSRKIVQTPKMAEYVSSEARTPRSRANGKATPQTTTPSSAAKKKLIRSGAIKPAIHSRAAPVETALDNQLAMARERLHVSAVPTSLPCREKEYNEIYNFVEGKIIDGCGGCMYVSGVPGTGKTATTTAVIRSLQASADEEEIPRFDFVEINGMRLTEPRQAYVHIYRQLTGKTLAWEQAYNLLEKRFNTKAPRRVTTVLLVDELDILCNRRQDVVYNLLNWPTLNSAQLVVITIANTMDLPERLLMGKISSRLGLTRLTFQPYNFRQLQEIVMARLTGTSAFDAEAVQLVARKVAAVSGDARRALDICRRATEIADDKSKLTGRSISVSMGHVQQALGEMIASAKVQTIKSCSRLEQLFLQAVTSEVTRTGIEECSFLGVYSQFEVLATFDGITVPNPGRAIAICSRLGASRLLICENSRNDIYQKILLNISADDVHYALQASNMI</sequence>
<keyword evidence="13" id="KW-1185">Reference proteome</keyword>
<dbReference type="InterPro" id="IPR050311">
    <property type="entry name" value="ORC1/CDC6"/>
</dbReference>
<dbReference type="CDD" id="cd08768">
    <property type="entry name" value="Cdc6_C"/>
    <property type="match status" value="1"/>
</dbReference>
<feature type="region of interest" description="Disordered" evidence="10">
    <location>
        <begin position="189"/>
        <end position="220"/>
    </location>
</feature>
<dbReference type="InterPro" id="IPR027417">
    <property type="entry name" value="P-loop_NTPase"/>
</dbReference>
<dbReference type="GeneID" id="115270213"/>
<dbReference type="Proteomes" id="UP000069940">
    <property type="component" value="Unassembled WGS sequence"/>
</dbReference>
<keyword evidence="5" id="KW-0479">Metal-binding</keyword>
<dbReference type="SUPFAM" id="SSF52540">
    <property type="entry name" value="P-loop containing nucleoside triphosphate hydrolases"/>
    <property type="match status" value="1"/>
</dbReference>
<keyword evidence="4 9" id="KW-0235">DNA replication</keyword>
<dbReference type="Gene3D" id="2.30.30.490">
    <property type="match status" value="1"/>
</dbReference>
<dbReference type="PROSITE" id="PS51038">
    <property type="entry name" value="BAH"/>
    <property type="match status" value="1"/>
</dbReference>
<dbReference type="InterPro" id="IPR001025">
    <property type="entry name" value="BAH_dom"/>
</dbReference>
<dbReference type="Gene3D" id="1.10.8.60">
    <property type="match status" value="1"/>
</dbReference>
<keyword evidence="6" id="KW-0460">Magnesium</keyword>
<dbReference type="PANTHER" id="PTHR10763">
    <property type="entry name" value="CELL DIVISION CONTROL PROTEIN 6-RELATED"/>
    <property type="match status" value="1"/>
</dbReference>
<evidence type="ECO:0000256" key="5">
    <source>
        <dbReference type="ARBA" id="ARBA00022723"/>
    </source>
</evidence>
<proteinExistence type="inferred from homology"/>
<evidence type="ECO:0000256" key="4">
    <source>
        <dbReference type="ARBA" id="ARBA00022705"/>
    </source>
</evidence>
<feature type="region of interest" description="Disordered" evidence="10">
    <location>
        <begin position="295"/>
        <end position="426"/>
    </location>
</feature>
<keyword evidence="9" id="KW-0067">ATP-binding</keyword>
<keyword evidence="8 9" id="KW-0539">Nucleus</keyword>
<evidence type="ECO:0000256" key="2">
    <source>
        <dbReference type="ARBA" id="ARBA00008398"/>
    </source>
</evidence>
<evidence type="ECO:0000256" key="7">
    <source>
        <dbReference type="ARBA" id="ARBA00023125"/>
    </source>
</evidence>
<dbReference type="Pfam" id="PF17872">
    <property type="entry name" value="AAA_lid_10"/>
    <property type="match status" value="1"/>
</dbReference>
<dbReference type="EnsemblMetazoa" id="AALFPA23_009874.R13666">
    <property type="protein sequence ID" value="AALFPA23_009874.P13666"/>
    <property type="gene ID" value="AALFPA23_009874"/>
</dbReference>
<feature type="compositionally biased region" description="Polar residues" evidence="10">
    <location>
        <begin position="198"/>
        <end position="209"/>
    </location>
</feature>
<dbReference type="InterPro" id="IPR015163">
    <property type="entry name" value="Cdc6_C"/>
</dbReference>
<protein>
    <recommendedName>
        <fullName evidence="3 9">Origin recognition complex subunit 1</fullName>
    </recommendedName>
</protein>
<evidence type="ECO:0000256" key="10">
    <source>
        <dbReference type="SAM" id="MobiDB-lite"/>
    </source>
</evidence>
<dbReference type="Pfam" id="PF09079">
    <property type="entry name" value="WHD_Cdc6"/>
    <property type="match status" value="1"/>
</dbReference>
<keyword evidence="7 9" id="KW-0238">DNA-binding</keyword>